<evidence type="ECO:0000313" key="2">
    <source>
        <dbReference type="EMBL" id="SDJ59947.1"/>
    </source>
</evidence>
<feature type="domain" description="AB hydrolase-1" evidence="1">
    <location>
        <begin position="41"/>
        <end position="219"/>
    </location>
</feature>
<evidence type="ECO:0000259" key="1">
    <source>
        <dbReference type="Pfam" id="PF00561"/>
    </source>
</evidence>
<dbReference type="RefSeq" id="WP_091507143.1">
    <property type="nucleotide sequence ID" value="NZ_FNFH01000001.1"/>
</dbReference>
<dbReference type="Pfam" id="PF00561">
    <property type="entry name" value="Abhydrolase_1"/>
    <property type="match status" value="1"/>
</dbReference>
<keyword evidence="3" id="KW-1185">Reference proteome</keyword>
<dbReference type="InterPro" id="IPR050266">
    <property type="entry name" value="AB_hydrolase_sf"/>
</dbReference>
<dbReference type="Proteomes" id="UP000199305">
    <property type="component" value="Unassembled WGS sequence"/>
</dbReference>
<dbReference type="OrthoDB" id="2086224at2"/>
<organism evidence="2 3">
    <name type="scientific">Microbulbifer yueqingensis</name>
    <dbReference type="NCBI Taxonomy" id="658219"/>
    <lineage>
        <taxon>Bacteria</taxon>
        <taxon>Pseudomonadati</taxon>
        <taxon>Pseudomonadota</taxon>
        <taxon>Gammaproteobacteria</taxon>
        <taxon>Cellvibrionales</taxon>
        <taxon>Microbulbiferaceae</taxon>
        <taxon>Microbulbifer</taxon>
    </lineage>
</organism>
<reference evidence="3" key="1">
    <citation type="submission" date="2016-10" db="EMBL/GenBank/DDBJ databases">
        <authorList>
            <person name="Varghese N."/>
            <person name="Submissions S."/>
        </authorList>
    </citation>
    <scope>NUCLEOTIDE SEQUENCE [LARGE SCALE GENOMIC DNA]</scope>
    <source>
        <strain evidence="3">CGMCC 1.10658</strain>
    </source>
</reference>
<dbReference type="InterPro" id="IPR029058">
    <property type="entry name" value="AB_hydrolase_fold"/>
</dbReference>
<gene>
    <name evidence="2" type="ORF">SAMN05216212_0368</name>
</gene>
<evidence type="ECO:0000313" key="3">
    <source>
        <dbReference type="Proteomes" id="UP000199305"/>
    </source>
</evidence>
<dbReference type="AlphaFoldDB" id="A0A1G8V269"/>
<accession>A0A1G8V269</accession>
<dbReference type="Gene3D" id="3.40.50.1820">
    <property type="entry name" value="alpha/beta hydrolase"/>
    <property type="match status" value="1"/>
</dbReference>
<sequence length="239" mass="26228">MRSTPLIMIPGTMCDERLWQALEPQLAPVEPRHLAIPRGDSIQEMLDGLVGGLPQGPVNLLGFSLGGYLAAALACAHPERVARLFVCANTPRALPEAELRQRRQLLDWVSRHGYSGISDRKIAAMVAPANREREDIAATMRAMDAAQGEATLVSQLGATSERADLARPLAELDMPVTFCFGQYDTLVTRDWLAALQRRRPDLRVRELPGAGHMLPLEAPAELAREILAWLDRGPALDTE</sequence>
<name>A0A1G8V269_9GAMM</name>
<dbReference type="SUPFAM" id="SSF53474">
    <property type="entry name" value="alpha/beta-Hydrolases"/>
    <property type="match status" value="1"/>
</dbReference>
<dbReference type="EMBL" id="FNFH01000001">
    <property type="protein sequence ID" value="SDJ59947.1"/>
    <property type="molecule type" value="Genomic_DNA"/>
</dbReference>
<dbReference type="InterPro" id="IPR000073">
    <property type="entry name" value="AB_hydrolase_1"/>
</dbReference>
<proteinExistence type="predicted"/>
<dbReference type="STRING" id="658219.SAMN05216212_0368"/>
<protein>
    <submittedName>
        <fullName evidence="2">Pimeloyl-ACP methyl ester carboxylesterase</fullName>
    </submittedName>
</protein>
<dbReference type="PANTHER" id="PTHR43798">
    <property type="entry name" value="MONOACYLGLYCEROL LIPASE"/>
    <property type="match status" value="1"/>
</dbReference>